<dbReference type="FunCoup" id="A0A1S3JKT4">
    <property type="interactions" value="377"/>
</dbReference>
<dbReference type="InParanoid" id="A0A1S3JKT4"/>
<dbReference type="Gene3D" id="3.40.50.720">
    <property type="entry name" value="NAD(P)-binding Rossmann-like Domain"/>
    <property type="match status" value="1"/>
</dbReference>
<dbReference type="SUPFAM" id="SSF51735">
    <property type="entry name" value="NAD(P)-binding Rossmann-fold domains"/>
    <property type="match status" value="1"/>
</dbReference>
<dbReference type="STRING" id="7574.A0A1S3JKT4"/>
<dbReference type="SUPFAM" id="SSF55347">
    <property type="entry name" value="Glyceraldehyde-3-phosphate dehydrogenase-like, C-terminal domain"/>
    <property type="match status" value="1"/>
</dbReference>
<dbReference type="InterPro" id="IPR036291">
    <property type="entry name" value="NAD(P)-bd_dom_sf"/>
</dbReference>
<dbReference type="OrthoDB" id="2129491at2759"/>
<dbReference type="Proteomes" id="UP000085678">
    <property type="component" value="Unplaced"/>
</dbReference>
<comment type="similarity">
    <text evidence="1">Belongs to the Gfo/Idh/MocA family.</text>
</comment>
<dbReference type="PANTHER" id="PTHR22604:SF105">
    <property type="entry name" value="TRANS-1,2-DIHYDROBENZENE-1,2-DIOL DEHYDROGENASE"/>
    <property type="match status" value="1"/>
</dbReference>
<proteinExistence type="inferred from homology"/>
<protein>
    <recommendedName>
        <fullName evidence="5">Trans-1,2-dihydrobenzene-1,2-diol dehydrogenase</fullName>
        <ecNumber evidence="4">1.1.1.179</ecNumber>
        <ecNumber evidence="3">1.3.1.20</ecNumber>
    </recommendedName>
    <alternativeName>
        <fullName evidence="8">D-xylose 1-dehydrogenase</fullName>
    </alternativeName>
    <alternativeName>
        <fullName evidence="7">D-xylose-NADP dehydrogenase</fullName>
    </alternativeName>
    <alternativeName>
        <fullName evidence="6">Dimeric dihydrodiol dehydrogenase</fullName>
    </alternativeName>
</protein>
<evidence type="ECO:0000256" key="2">
    <source>
        <dbReference type="ARBA" id="ARBA00023002"/>
    </source>
</evidence>
<sequence length="347" mass="38172">MAVSPASRCIRWGICSAGHISNSFASALGSMPPMEHKAVAVAARDLSRAQDFAKLHKITNAYGSYEELAKDTNVDVIYIGTATHEHCRLTLLMLNHGKPVLCEKPLASNLREAQEMISLAKEKKLFLMEGFWTRFFPASYKLMDEISKGTIGEVKLIETIACRCYKGTVPEKFASLELSGGAVTMMGCYGIQYCSMIFGERPVKIAASGHLLDSGADGQTVVVLTYSNGRTGIVKAMINVSTPMNVTVYGTEGSMEIGPIQWCPVEVKTPTETFTFPVPDTATELKSPNKGGFHYQAEAVRQCLLKGELENSTMPHEHSLWNMEILDEVRRQLGVRFPADDKYSVDK</sequence>
<feature type="domain" description="Gfo/Idh/MocA-like oxidoreductase N-terminal" evidence="11">
    <location>
        <begin position="10"/>
        <end position="131"/>
    </location>
</feature>
<dbReference type="Pfam" id="PF22725">
    <property type="entry name" value="GFO_IDH_MocA_C3"/>
    <property type="match status" value="1"/>
</dbReference>
<evidence type="ECO:0000256" key="4">
    <source>
        <dbReference type="ARBA" id="ARBA00038984"/>
    </source>
</evidence>
<dbReference type="GeneID" id="106174125"/>
<dbReference type="KEGG" id="lak:106174125"/>
<dbReference type="GO" id="GO:0000166">
    <property type="term" value="F:nucleotide binding"/>
    <property type="evidence" value="ECO:0007669"/>
    <property type="project" value="InterPro"/>
</dbReference>
<feature type="domain" description="GFO/IDH/MocA-like oxidoreductase" evidence="12">
    <location>
        <begin position="145"/>
        <end position="256"/>
    </location>
</feature>
<dbReference type="InterPro" id="IPR050984">
    <property type="entry name" value="Gfo/Idh/MocA_domain"/>
</dbReference>
<reference evidence="14" key="1">
    <citation type="submission" date="2025-08" db="UniProtKB">
        <authorList>
            <consortium name="RefSeq"/>
        </authorList>
    </citation>
    <scope>IDENTIFICATION</scope>
    <source>
        <tissue evidence="14">Gonads</tissue>
    </source>
</reference>
<dbReference type="GO" id="GO:0047837">
    <property type="term" value="F:D-xylose 1-dehydrogenase (NADP+) activity"/>
    <property type="evidence" value="ECO:0007669"/>
    <property type="project" value="UniProtKB-EC"/>
</dbReference>
<evidence type="ECO:0000259" key="11">
    <source>
        <dbReference type="Pfam" id="PF01408"/>
    </source>
</evidence>
<comment type="catalytic activity">
    <reaction evidence="10">
        <text>D-xylose + NADP(+) = D-xylono-1,5-lactone + NADPH + H(+)</text>
        <dbReference type="Rhea" id="RHEA:22000"/>
        <dbReference type="ChEBI" id="CHEBI:15378"/>
        <dbReference type="ChEBI" id="CHEBI:15867"/>
        <dbReference type="ChEBI" id="CHEBI:53455"/>
        <dbReference type="ChEBI" id="CHEBI:57783"/>
        <dbReference type="ChEBI" id="CHEBI:58349"/>
        <dbReference type="EC" id="1.1.1.179"/>
    </reaction>
</comment>
<dbReference type="PANTHER" id="PTHR22604">
    <property type="entry name" value="OXIDOREDUCTASES"/>
    <property type="match status" value="1"/>
</dbReference>
<evidence type="ECO:0000256" key="5">
    <source>
        <dbReference type="ARBA" id="ARBA00040603"/>
    </source>
</evidence>
<evidence type="ECO:0000256" key="10">
    <source>
        <dbReference type="ARBA" id="ARBA00049233"/>
    </source>
</evidence>
<evidence type="ECO:0000256" key="1">
    <source>
        <dbReference type="ARBA" id="ARBA00010928"/>
    </source>
</evidence>
<name>A0A1S3JKT4_LINAN</name>
<dbReference type="Pfam" id="PF01408">
    <property type="entry name" value="GFO_IDH_MocA"/>
    <property type="match status" value="1"/>
</dbReference>
<evidence type="ECO:0000313" key="14">
    <source>
        <dbReference type="RefSeq" id="XP_013410987.1"/>
    </source>
</evidence>
<dbReference type="EC" id="1.1.1.179" evidence="4"/>
<dbReference type="AlphaFoldDB" id="A0A1S3JKT4"/>
<comment type="catalytic activity">
    <reaction evidence="9">
        <text>(1R,2R)-1,2-dihydrobenzene-1,2-diol + NADP(+) = catechol + NADPH + H(+)</text>
        <dbReference type="Rhea" id="RHEA:16729"/>
        <dbReference type="ChEBI" id="CHEBI:10702"/>
        <dbReference type="ChEBI" id="CHEBI:15378"/>
        <dbReference type="ChEBI" id="CHEBI:18135"/>
        <dbReference type="ChEBI" id="CHEBI:57783"/>
        <dbReference type="ChEBI" id="CHEBI:58349"/>
        <dbReference type="EC" id="1.3.1.20"/>
    </reaction>
</comment>
<gene>
    <name evidence="14" type="primary">LOC106174125</name>
</gene>
<evidence type="ECO:0000256" key="8">
    <source>
        <dbReference type="ARBA" id="ARBA00043025"/>
    </source>
</evidence>
<dbReference type="GO" id="GO:0047115">
    <property type="term" value="F:trans-1,2-dihydrobenzene-1,2-diol dehydrogenase activity"/>
    <property type="evidence" value="ECO:0007669"/>
    <property type="project" value="UniProtKB-EC"/>
</dbReference>
<accession>A0A1S3JKT4</accession>
<organism evidence="13 14">
    <name type="scientific">Lingula anatina</name>
    <name type="common">Brachiopod</name>
    <name type="synonym">Lingula unguis</name>
    <dbReference type="NCBI Taxonomy" id="7574"/>
    <lineage>
        <taxon>Eukaryota</taxon>
        <taxon>Metazoa</taxon>
        <taxon>Spiralia</taxon>
        <taxon>Lophotrochozoa</taxon>
        <taxon>Brachiopoda</taxon>
        <taxon>Linguliformea</taxon>
        <taxon>Lingulata</taxon>
        <taxon>Lingulida</taxon>
        <taxon>Linguloidea</taxon>
        <taxon>Lingulidae</taxon>
        <taxon>Lingula</taxon>
    </lineage>
</organism>
<dbReference type="InterPro" id="IPR055170">
    <property type="entry name" value="GFO_IDH_MocA-like_dom"/>
</dbReference>
<keyword evidence="2" id="KW-0560">Oxidoreductase</keyword>
<keyword evidence="13" id="KW-1185">Reference proteome</keyword>
<dbReference type="Gene3D" id="3.30.360.10">
    <property type="entry name" value="Dihydrodipicolinate Reductase, domain 2"/>
    <property type="match status" value="1"/>
</dbReference>
<evidence type="ECO:0000256" key="6">
    <source>
        <dbReference type="ARBA" id="ARBA00042926"/>
    </source>
</evidence>
<evidence type="ECO:0000313" key="13">
    <source>
        <dbReference type="Proteomes" id="UP000085678"/>
    </source>
</evidence>
<evidence type="ECO:0000259" key="12">
    <source>
        <dbReference type="Pfam" id="PF22725"/>
    </source>
</evidence>
<dbReference type="EC" id="1.3.1.20" evidence="3"/>
<dbReference type="InterPro" id="IPR000683">
    <property type="entry name" value="Gfo/Idh/MocA-like_OxRdtase_N"/>
</dbReference>
<evidence type="ECO:0000256" key="9">
    <source>
        <dbReference type="ARBA" id="ARBA00047423"/>
    </source>
</evidence>
<evidence type="ECO:0000256" key="7">
    <source>
        <dbReference type="ARBA" id="ARBA00042988"/>
    </source>
</evidence>
<evidence type="ECO:0000256" key="3">
    <source>
        <dbReference type="ARBA" id="ARBA00038853"/>
    </source>
</evidence>
<dbReference type="RefSeq" id="XP_013410987.1">
    <property type="nucleotide sequence ID" value="XM_013555533.1"/>
</dbReference>